<name>A0A7X6DNS1_9BACT</name>
<evidence type="ECO:0000313" key="3">
    <source>
        <dbReference type="Proteomes" id="UP000534783"/>
    </source>
</evidence>
<proteinExistence type="predicted"/>
<feature type="transmembrane region" description="Helical" evidence="1">
    <location>
        <begin position="37"/>
        <end position="55"/>
    </location>
</feature>
<evidence type="ECO:0000313" key="2">
    <source>
        <dbReference type="EMBL" id="NKE70633.1"/>
    </source>
</evidence>
<evidence type="ECO:0000256" key="1">
    <source>
        <dbReference type="SAM" id="Phobius"/>
    </source>
</evidence>
<accession>A0A7X6DNS1</accession>
<dbReference type="EMBL" id="VTOW01000001">
    <property type="protein sequence ID" value="NKE70633.1"/>
    <property type="molecule type" value="Genomic_DNA"/>
</dbReference>
<dbReference type="Proteomes" id="UP000534783">
    <property type="component" value="Unassembled WGS sequence"/>
</dbReference>
<organism evidence="2 3">
    <name type="scientific">Candidatus Manganitrophus noduliformans</name>
    <dbReference type="NCBI Taxonomy" id="2606439"/>
    <lineage>
        <taxon>Bacteria</taxon>
        <taxon>Pseudomonadati</taxon>
        <taxon>Nitrospirota</taxon>
        <taxon>Nitrospiria</taxon>
        <taxon>Candidatus Troglogloeales</taxon>
        <taxon>Candidatus Manganitrophaceae</taxon>
        <taxon>Candidatus Manganitrophus</taxon>
    </lineage>
</organism>
<dbReference type="AlphaFoldDB" id="A0A7X6DNS1"/>
<comment type="caution">
    <text evidence="2">The sequence shown here is derived from an EMBL/GenBank/DDBJ whole genome shotgun (WGS) entry which is preliminary data.</text>
</comment>
<feature type="transmembrane region" description="Helical" evidence="1">
    <location>
        <begin position="7"/>
        <end position="25"/>
    </location>
</feature>
<keyword evidence="1" id="KW-0812">Transmembrane</keyword>
<reference evidence="2 3" key="1">
    <citation type="journal article" date="2020" name="Nature">
        <title>Bacterial chemolithoautotrophy via manganese oxidation.</title>
        <authorList>
            <person name="Yu H."/>
            <person name="Leadbetter J.R."/>
        </authorList>
    </citation>
    <scope>NUCLEOTIDE SEQUENCE [LARGE SCALE GENOMIC DNA]</scope>
    <source>
        <strain evidence="2 3">Mn-1</strain>
    </source>
</reference>
<sequence length="86" mass="9583">MKKEKLILYTAVLLVLLAAVEFFLVHKHHAVFALENFPGYTAVFGLLATVVLILVSKGIGHSVLMVREDYYENPAEPAHEGEAHHD</sequence>
<dbReference type="RefSeq" id="WP_168058871.1">
    <property type="nucleotide sequence ID" value="NZ_VTOW01000001.1"/>
</dbReference>
<keyword evidence="3" id="KW-1185">Reference proteome</keyword>
<protein>
    <submittedName>
        <fullName evidence="2">Transglutaminase-like cysteine peptidase</fullName>
    </submittedName>
</protein>
<gene>
    <name evidence="2" type="ORF">MNODULE_07780</name>
</gene>
<keyword evidence="1" id="KW-1133">Transmembrane helix</keyword>
<keyword evidence="1" id="KW-0472">Membrane</keyword>